<feature type="region of interest" description="Disordered" evidence="1">
    <location>
        <begin position="83"/>
        <end position="111"/>
    </location>
</feature>
<proteinExistence type="predicted"/>
<keyword evidence="3" id="KW-1185">Reference proteome</keyword>
<accession>A0A4Y3R3I6</accession>
<feature type="region of interest" description="Disordered" evidence="1">
    <location>
        <begin position="1"/>
        <end position="31"/>
    </location>
</feature>
<reference evidence="2 3" key="1">
    <citation type="submission" date="2019-06" db="EMBL/GenBank/DDBJ databases">
        <title>Whole genome shotgun sequence of Streptomyces cacaoi subsp. cacaoi NBRC 12748.</title>
        <authorList>
            <person name="Hosoyama A."/>
            <person name="Uohara A."/>
            <person name="Ohji S."/>
            <person name="Ichikawa N."/>
        </authorList>
    </citation>
    <scope>NUCLEOTIDE SEQUENCE [LARGE SCALE GENOMIC DNA]</scope>
    <source>
        <strain evidence="2 3">NBRC 12748</strain>
    </source>
</reference>
<name>A0A4Y3R3I6_STRCI</name>
<feature type="compositionally biased region" description="Gly residues" evidence="1">
    <location>
        <begin position="1"/>
        <end position="11"/>
    </location>
</feature>
<evidence type="ECO:0000313" key="2">
    <source>
        <dbReference type="EMBL" id="GEB52296.1"/>
    </source>
</evidence>
<dbReference type="Proteomes" id="UP000319210">
    <property type="component" value="Unassembled WGS sequence"/>
</dbReference>
<evidence type="ECO:0000313" key="3">
    <source>
        <dbReference type="Proteomes" id="UP000319210"/>
    </source>
</evidence>
<organism evidence="2 3">
    <name type="scientific">Streptomyces cacaoi</name>
    <dbReference type="NCBI Taxonomy" id="1898"/>
    <lineage>
        <taxon>Bacteria</taxon>
        <taxon>Bacillati</taxon>
        <taxon>Actinomycetota</taxon>
        <taxon>Actinomycetes</taxon>
        <taxon>Kitasatosporales</taxon>
        <taxon>Streptomycetaceae</taxon>
        <taxon>Streptomyces</taxon>
    </lineage>
</organism>
<dbReference type="AlphaFoldDB" id="A0A4Y3R3I6"/>
<protein>
    <submittedName>
        <fullName evidence="2">Uncharacterized protein</fullName>
    </submittedName>
</protein>
<evidence type="ECO:0000256" key="1">
    <source>
        <dbReference type="SAM" id="MobiDB-lite"/>
    </source>
</evidence>
<dbReference type="EMBL" id="BJMM01000029">
    <property type="protein sequence ID" value="GEB52296.1"/>
    <property type="molecule type" value="Genomic_DNA"/>
</dbReference>
<sequence length="111" mass="11472">MPRGNGAGGPGPAEAAGAPSEKPPGTVRAGRAVRDVRYSGPHARADDHELVVARLCGGPPGRAYALRPSLIARTDKAARGAAFGVSAAVPPSRTARRRTAQRRGTRKEDRA</sequence>
<feature type="compositionally biased region" description="Basic residues" evidence="1">
    <location>
        <begin position="94"/>
        <end position="105"/>
    </location>
</feature>
<gene>
    <name evidence="2" type="ORF">SCA03_48470</name>
</gene>
<feature type="compositionally biased region" description="Low complexity" evidence="1">
    <location>
        <begin position="12"/>
        <end position="25"/>
    </location>
</feature>
<comment type="caution">
    <text evidence="2">The sequence shown here is derived from an EMBL/GenBank/DDBJ whole genome shotgun (WGS) entry which is preliminary data.</text>
</comment>